<dbReference type="InterPro" id="IPR051397">
    <property type="entry name" value="Zn-ADH-like_protein"/>
</dbReference>
<evidence type="ECO:0000259" key="2">
    <source>
        <dbReference type="Pfam" id="PF00107"/>
    </source>
</evidence>
<keyword evidence="4" id="KW-1185">Reference proteome</keyword>
<dbReference type="PANTHER" id="PTHR43677">
    <property type="entry name" value="SHORT-CHAIN DEHYDROGENASE/REDUCTASE"/>
    <property type="match status" value="1"/>
</dbReference>
<protein>
    <submittedName>
        <fullName evidence="3">Prostaglandin reductase 3</fullName>
    </submittedName>
</protein>
<name>A0A4Y2K726_ARAVE</name>
<dbReference type="InterPro" id="IPR036291">
    <property type="entry name" value="NAD(P)-bd_dom_sf"/>
</dbReference>
<dbReference type="PANTHER" id="PTHR43677:SF3">
    <property type="entry name" value="PROSTAGLANDIN REDUCTASE 3"/>
    <property type="match status" value="1"/>
</dbReference>
<dbReference type="Gene3D" id="3.90.180.10">
    <property type="entry name" value="Medium-chain alcohol dehydrogenases, catalytic domain"/>
    <property type="match status" value="1"/>
</dbReference>
<dbReference type="Gene3D" id="3.40.50.720">
    <property type="entry name" value="NAD(P)-binding Rossmann-like Domain"/>
    <property type="match status" value="1"/>
</dbReference>
<comment type="caution">
    <text evidence="3">The sequence shown here is derived from an EMBL/GenBank/DDBJ whole genome shotgun (WGS) entry which is preliminary data.</text>
</comment>
<evidence type="ECO:0000313" key="3">
    <source>
        <dbReference type="EMBL" id="GBM98121.1"/>
    </source>
</evidence>
<dbReference type="SUPFAM" id="SSF51735">
    <property type="entry name" value="NAD(P)-binding Rossmann-fold domains"/>
    <property type="match status" value="1"/>
</dbReference>
<dbReference type="InterPro" id="IPR013149">
    <property type="entry name" value="ADH-like_C"/>
</dbReference>
<feature type="region of interest" description="Disordered" evidence="1">
    <location>
        <begin position="1"/>
        <end position="24"/>
    </location>
</feature>
<feature type="domain" description="Alcohol dehydrogenase-like C-terminal" evidence="2">
    <location>
        <begin position="73"/>
        <end position="207"/>
    </location>
</feature>
<dbReference type="Proteomes" id="UP000499080">
    <property type="component" value="Unassembled WGS sequence"/>
</dbReference>
<dbReference type="Pfam" id="PF00107">
    <property type="entry name" value="ADH_zinc_N"/>
    <property type="match status" value="1"/>
</dbReference>
<dbReference type="EMBL" id="BGPR01004295">
    <property type="protein sequence ID" value="GBM98121.1"/>
    <property type="molecule type" value="Genomic_DNA"/>
</dbReference>
<dbReference type="OrthoDB" id="7476720at2759"/>
<evidence type="ECO:0000256" key="1">
    <source>
        <dbReference type="SAM" id="MobiDB-lite"/>
    </source>
</evidence>
<organism evidence="3 4">
    <name type="scientific">Araneus ventricosus</name>
    <name type="common">Orbweaver spider</name>
    <name type="synonym">Epeira ventricosa</name>
    <dbReference type="NCBI Taxonomy" id="182803"/>
    <lineage>
        <taxon>Eukaryota</taxon>
        <taxon>Metazoa</taxon>
        <taxon>Ecdysozoa</taxon>
        <taxon>Arthropoda</taxon>
        <taxon>Chelicerata</taxon>
        <taxon>Arachnida</taxon>
        <taxon>Araneae</taxon>
        <taxon>Araneomorphae</taxon>
        <taxon>Entelegynae</taxon>
        <taxon>Araneoidea</taxon>
        <taxon>Araneidae</taxon>
        <taxon>Araneus</taxon>
    </lineage>
</organism>
<proteinExistence type="predicted"/>
<dbReference type="GO" id="GO:0016491">
    <property type="term" value="F:oxidoreductase activity"/>
    <property type="evidence" value="ECO:0007669"/>
    <property type="project" value="TreeGrafter"/>
</dbReference>
<dbReference type="AlphaFoldDB" id="A0A4Y2K726"/>
<gene>
    <name evidence="3" type="primary">ZADH2_1</name>
    <name evidence="3" type="ORF">AVEN_229766_1</name>
</gene>
<evidence type="ECO:0000313" key="4">
    <source>
        <dbReference type="Proteomes" id="UP000499080"/>
    </source>
</evidence>
<dbReference type="GO" id="GO:0005739">
    <property type="term" value="C:mitochondrion"/>
    <property type="evidence" value="ECO:0007669"/>
    <property type="project" value="TreeGrafter"/>
</dbReference>
<sequence>MEKFHPHFASTSKEKEKKKASFTRHRKPKCFGGAERKSSCLFVKWNASQRIFGVRRKRDDLEGRKLASHFANVAVQWAKAAECHVIGTCSTEEKEKLLKDLGCDKVINYKKEDIAEVLAKEYPKGVNVVWETIGGQVFDDCLKHLSIRGRLVVVGGITGYKTEEKEGFVKRDLSSLPIQLMLKSAAVVGFYVLDYNECFASYFKFMSESIESGKLKILTDNGEKSTGSEFFGMEGIIRGVEHLHSGKSSGKVIARKLGSVSFDDLKTLDGIVCNNFHQACKLQGLLEGDQHWYDTLNEAIRTRAPFQLRLLFATICGFGEVNDIPEL</sequence>
<reference evidence="3 4" key="1">
    <citation type="journal article" date="2019" name="Sci. Rep.">
        <title>Orb-weaving spider Araneus ventricosus genome elucidates the spidroin gene catalogue.</title>
        <authorList>
            <person name="Kono N."/>
            <person name="Nakamura H."/>
            <person name="Ohtoshi R."/>
            <person name="Moran D.A.P."/>
            <person name="Shinohara A."/>
            <person name="Yoshida Y."/>
            <person name="Fujiwara M."/>
            <person name="Mori M."/>
            <person name="Tomita M."/>
            <person name="Arakawa K."/>
        </authorList>
    </citation>
    <scope>NUCLEOTIDE SEQUENCE [LARGE SCALE GENOMIC DNA]</scope>
</reference>
<accession>A0A4Y2K726</accession>